<sequence>MGFSKRVVTPLCRCTQLVRSQTMSERKSLQPTSHLNNLQEHFGDRLRQFVNLMPNLKNQRALLLVQSIDVMNRRPDTVGYLTRWCDKISTVKNVIPSSFPYLSRLPSNDHRSSSEFVFPHWQSCTSSWRIRRGGRSKLQLLPSWPKHLNPQTLMN</sequence>
<accession>A0A1X2GMJ5</accession>
<gene>
    <name evidence="1" type="ORF">DM01DRAFT_1406491</name>
</gene>
<comment type="caution">
    <text evidence="1">The sequence shown here is derived from an EMBL/GenBank/DDBJ whole genome shotgun (WGS) entry which is preliminary data.</text>
</comment>
<reference evidence="1 2" key="1">
    <citation type="submission" date="2016-07" db="EMBL/GenBank/DDBJ databases">
        <title>Pervasive Adenine N6-methylation of Active Genes in Fungi.</title>
        <authorList>
            <consortium name="DOE Joint Genome Institute"/>
            <person name="Mondo S.J."/>
            <person name="Dannebaum R.O."/>
            <person name="Kuo R.C."/>
            <person name="Labutti K."/>
            <person name="Haridas S."/>
            <person name="Kuo A."/>
            <person name="Salamov A."/>
            <person name="Ahrendt S.R."/>
            <person name="Lipzen A."/>
            <person name="Sullivan W."/>
            <person name="Andreopoulos W.B."/>
            <person name="Clum A."/>
            <person name="Lindquist E."/>
            <person name="Daum C."/>
            <person name="Ramamoorthy G.K."/>
            <person name="Gryganskyi A."/>
            <person name="Culley D."/>
            <person name="Magnuson J.K."/>
            <person name="James T.Y."/>
            <person name="O'Malley M.A."/>
            <person name="Stajich J.E."/>
            <person name="Spatafora J.W."/>
            <person name="Visel A."/>
            <person name="Grigoriev I.V."/>
        </authorList>
    </citation>
    <scope>NUCLEOTIDE SEQUENCE [LARGE SCALE GENOMIC DNA]</scope>
    <source>
        <strain evidence="1 2">NRRL 3301</strain>
    </source>
</reference>
<dbReference type="AlphaFoldDB" id="A0A1X2GMJ5"/>
<name>A0A1X2GMJ5_9FUNG</name>
<evidence type="ECO:0000313" key="2">
    <source>
        <dbReference type="Proteomes" id="UP000242146"/>
    </source>
</evidence>
<evidence type="ECO:0000313" key="1">
    <source>
        <dbReference type="EMBL" id="ORX57068.1"/>
    </source>
</evidence>
<dbReference type="Proteomes" id="UP000242146">
    <property type="component" value="Unassembled WGS sequence"/>
</dbReference>
<organism evidence="1 2">
    <name type="scientific">Hesseltinella vesiculosa</name>
    <dbReference type="NCBI Taxonomy" id="101127"/>
    <lineage>
        <taxon>Eukaryota</taxon>
        <taxon>Fungi</taxon>
        <taxon>Fungi incertae sedis</taxon>
        <taxon>Mucoromycota</taxon>
        <taxon>Mucoromycotina</taxon>
        <taxon>Mucoromycetes</taxon>
        <taxon>Mucorales</taxon>
        <taxon>Cunninghamellaceae</taxon>
        <taxon>Hesseltinella</taxon>
    </lineage>
</organism>
<keyword evidence="2" id="KW-1185">Reference proteome</keyword>
<protein>
    <submittedName>
        <fullName evidence="1">Uncharacterized protein</fullName>
    </submittedName>
</protein>
<proteinExistence type="predicted"/>
<dbReference type="EMBL" id="MCGT01000009">
    <property type="protein sequence ID" value="ORX57068.1"/>
    <property type="molecule type" value="Genomic_DNA"/>
</dbReference>